<dbReference type="InterPro" id="IPR046347">
    <property type="entry name" value="bZIP_sf"/>
</dbReference>
<accession>A0ABD3P279</accession>
<keyword evidence="4" id="KW-1185">Reference proteome</keyword>
<organism evidence="3 4">
    <name type="scientific">Cyclotella atomus</name>
    <dbReference type="NCBI Taxonomy" id="382360"/>
    <lineage>
        <taxon>Eukaryota</taxon>
        <taxon>Sar</taxon>
        <taxon>Stramenopiles</taxon>
        <taxon>Ochrophyta</taxon>
        <taxon>Bacillariophyta</taxon>
        <taxon>Coscinodiscophyceae</taxon>
        <taxon>Thalassiosirophycidae</taxon>
        <taxon>Stephanodiscales</taxon>
        <taxon>Stephanodiscaceae</taxon>
        <taxon>Cyclotella</taxon>
    </lineage>
</organism>
<feature type="domain" description="BZIP" evidence="2">
    <location>
        <begin position="82"/>
        <end position="130"/>
    </location>
</feature>
<dbReference type="SMART" id="SM00338">
    <property type="entry name" value="BRLZ"/>
    <property type="match status" value="2"/>
</dbReference>
<name>A0ABD3P279_9STRA</name>
<feature type="region of interest" description="Disordered" evidence="1">
    <location>
        <begin position="36"/>
        <end position="113"/>
    </location>
</feature>
<feature type="domain" description="BZIP" evidence="2">
    <location>
        <begin position="226"/>
        <end position="270"/>
    </location>
</feature>
<feature type="region of interest" description="Disordered" evidence="1">
    <location>
        <begin position="308"/>
        <end position="341"/>
    </location>
</feature>
<dbReference type="CDD" id="cd14809">
    <property type="entry name" value="bZIP_AUREO-like"/>
    <property type="match status" value="2"/>
</dbReference>
<feature type="compositionally biased region" description="Low complexity" evidence="1">
    <location>
        <begin position="285"/>
        <end position="296"/>
    </location>
</feature>
<proteinExistence type="predicted"/>
<dbReference type="Pfam" id="PF07716">
    <property type="entry name" value="bZIP_2"/>
    <property type="match status" value="1"/>
</dbReference>
<evidence type="ECO:0000313" key="3">
    <source>
        <dbReference type="EMBL" id="KAL3782349.1"/>
    </source>
</evidence>
<reference evidence="3 4" key="1">
    <citation type="submission" date="2024-10" db="EMBL/GenBank/DDBJ databases">
        <title>Updated reference genomes for cyclostephanoid diatoms.</title>
        <authorList>
            <person name="Roberts W.R."/>
            <person name="Alverson A.J."/>
        </authorList>
    </citation>
    <scope>NUCLEOTIDE SEQUENCE [LARGE SCALE GENOMIC DNA]</scope>
    <source>
        <strain evidence="3 4">AJA010-31</strain>
    </source>
</reference>
<gene>
    <name evidence="3" type="ORF">ACHAWO_003722</name>
</gene>
<protein>
    <recommendedName>
        <fullName evidence="2">BZIP domain-containing protein</fullName>
    </recommendedName>
</protein>
<feature type="region of interest" description="Disordered" evidence="1">
    <location>
        <begin position="271"/>
        <end position="296"/>
    </location>
</feature>
<comment type="caution">
    <text evidence="3">The sequence shown here is derived from an EMBL/GenBank/DDBJ whole genome shotgun (WGS) entry which is preliminary data.</text>
</comment>
<feature type="region of interest" description="Disordered" evidence="1">
    <location>
        <begin position="370"/>
        <end position="389"/>
    </location>
</feature>
<dbReference type="Gene3D" id="1.20.5.170">
    <property type="match status" value="2"/>
</dbReference>
<evidence type="ECO:0000259" key="2">
    <source>
        <dbReference type="PROSITE" id="PS50217"/>
    </source>
</evidence>
<dbReference type="EMBL" id="JALLPJ020000810">
    <property type="protein sequence ID" value="KAL3782349.1"/>
    <property type="molecule type" value="Genomic_DNA"/>
</dbReference>
<feature type="compositionally biased region" description="Basic and acidic residues" evidence="1">
    <location>
        <begin position="76"/>
        <end position="85"/>
    </location>
</feature>
<feature type="compositionally biased region" description="Polar residues" evidence="1">
    <location>
        <begin position="317"/>
        <end position="329"/>
    </location>
</feature>
<dbReference type="SUPFAM" id="SSF57959">
    <property type="entry name" value="Leucine zipper domain"/>
    <property type="match status" value="2"/>
</dbReference>
<evidence type="ECO:0000313" key="4">
    <source>
        <dbReference type="Proteomes" id="UP001530400"/>
    </source>
</evidence>
<dbReference type="Proteomes" id="UP001530400">
    <property type="component" value="Unassembled WGS sequence"/>
</dbReference>
<dbReference type="InterPro" id="IPR004827">
    <property type="entry name" value="bZIP"/>
</dbReference>
<dbReference type="AlphaFoldDB" id="A0ABD3P279"/>
<evidence type="ECO:0000256" key="1">
    <source>
        <dbReference type="SAM" id="MobiDB-lite"/>
    </source>
</evidence>
<sequence length="418" mass="46311">MSSEDIASQLLHSSDARIAEAAKRVFSADLASSSTYCLPSSSAMMGPSSRGGRSMFKEENPSLNHEEENEEEEEEDKKLSSTDRLKRSRERNRMHARKTRQRKKEHMQNLQNRADELKLEQIRLKQAINEKNTASILVGLFQTQDNHASKDSAISTDPRVDALLKRKPEDIPDASKIPELPALILSTNGSSSSSNNKEEEHCAGIDYKLLGKDRSSCSAAELDQIRRERNRMHAKRTRDRKRIFMEEMEVMIRQLEEENCLLSRHVDEISGNIKSSSEGTGGGSNSSSNESSGCSSLLVSPEFGPVASPLSDPVANPLSSWQYSSNAKQESTEQEDPSRGDFLNQIESLLAAAGAFEKRSASEINAISCAESDVTASSNNSEHDGSLCEEEEEEEKHVCKKKRVDCDVPTSITTTKLL</sequence>
<dbReference type="PROSITE" id="PS50217">
    <property type="entry name" value="BZIP"/>
    <property type="match status" value="2"/>
</dbReference>
<feature type="compositionally biased region" description="Basic and acidic residues" evidence="1">
    <location>
        <begin position="55"/>
        <end position="66"/>
    </location>
</feature>
<feature type="compositionally biased region" description="Basic residues" evidence="1">
    <location>
        <begin position="86"/>
        <end position="105"/>
    </location>
</feature>